<evidence type="ECO:0000256" key="8">
    <source>
        <dbReference type="ARBA" id="ARBA00047746"/>
    </source>
</evidence>
<evidence type="ECO:0000256" key="5">
    <source>
        <dbReference type="ARBA" id="ARBA00022800"/>
    </source>
</evidence>
<feature type="binding site" evidence="11">
    <location>
        <position position="266"/>
    </location>
    <ligand>
        <name>Mn(2+)</name>
        <dbReference type="ChEBI" id="CHEBI:29035"/>
        <label>2</label>
    </ligand>
</feature>
<dbReference type="GO" id="GO:0005525">
    <property type="term" value="F:GTP binding"/>
    <property type="evidence" value="ECO:0007669"/>
    <property type="project" value="UniProtKB-KW"/>
</dbReference>
<evidence type="ECO:0000256" key="9">
    <source>
        <dbReference type="PIRSR" id="PIRSR601233-1"/>
    </source>
</evidence>
<comment type="caution">
    <text evidence="12">The sequence shown here is derived from an EMBL/GenBank/DDBJ whole genome shotgun (WGS) entry which is preliminary data.</text>
</comment>
<gene>
    <name evidence="12" type="ORF">A2T98_08580</name>
</gene>
<evidence type="ECO:0000256" key="10">
    <source>
        <dbReference type="PIRSR" id="PIRSR601233-2"/>
    </source>
</evidence>
<feature type="binding site" evidence="11">
    <location>
        <position position="156"/>
    </location>
    <ligand>
        <name>Mn(2+)</name>
        <dbReference type="ChEBI" id="CHEBI:29035"/>
        <label>1</label>
    </ligand>
</feature>
<keyword evidence="7 11" id="KW-0464">Manganese</keyword>
<dbReference type="EMBL" id="LWAJ01000102">
    <property type="protein sequence ID" value="KZL50230.1"/>
    <property type="molecule type" value="Genomic_DNA"/>
</dbReference>
<keyword evidence="6 10" id="KW-0342">GTP-binding</keyword>
<dbReference type="InterPro" id="IPR001233">
    <property type="entry name" value="RtcB"/>
</dbReference>
<evidence type="ECO:0000256" key="1">
    <source>
        <dbReference type="ARBA" id="ARBA00012726"/>
    </source>
</evidence>
<dbReference type="PANTHER" id="PTHR43749:SF2">
    <property type="entry name" value="RNA-SPLICING LIGASE RTCB"/>
    <property type="match status" value="1"/>
</dbReference>
<feature type="active site" description="GMP-histidine intermediate" evidence="9">
    <location>
        <position position="322"/>
    </location>
</feature>
<evidence type="ECO:0000256" key="3">
    <source>
        <dbReference type="ARBA" id="ARBA00022723"/>
    </source>
</evidence>
<dbReference type="GO" id="GO:0003909">
    <property type="term" value="F:DNA ligase activity"/>
    <property type="evidence" value="ECO:0007669"/>
    <property type="project" value="TreeGrafter"/>
</dbReference>
<comment type="cofactor">
    <cofactor evidence="11">
        <name>Mn(2+)</name>
        <dbReference type="ChEBI" id="CHEBI:29035"/>
    </cofactor>
    <text evidence="11">Binds 2 manganese ions per subunit.</text>
</comment>
<dbReference type="SUPFAM" id="SSF103365">
    <property type="entry name" value="Hypothetical protein PH1602"/>
    <property type="match status" value="1"/>
</dbReference>
<evidence type="ECO:0000313" key="13">
    <source>
        <dbReference type="Proteomes" id="UP000076555"/>
    </source>
</evidence>
<organism evidence="12 13">
    <name type="scientific">Nodularia spumigena CENA596</name>
    <dbReference type="NCBI Taxonomy" id="1819295"/>
    <lineage>
        <taxon>Bacteria</taxon>
        <taxon>Bacillati</taxon>
        <taxon>Cyanobacteriota</taxon>
        <taxon>Cyanophyceae</taxon>
        <taxon>Nostocales</taxon>
        <taxon>Nodulariaceae</taxon>
        <taxon>Nodularia</taxon>
    </lineage>
</organism>
<keyword evidence="5" id="KW-0692">RNA repair</keyword>
<feature type="binding site" evidence="11">
    <location>
        <position position="173"/>
    </location>
    <ligand>
        <name>Mn(2+)</name>
        <dbReference type="ChEBI" id="CHEBI:29035"/>
        <label>2</label>
    </ligand>
</feature>
<feature type="binding site" evidence="10">
    <location>
        <begin position="298"/>
        <end position="301"/>
    </location>
    <ligand>
        <name>GMP</name>
        <dbReference type="ChEBI" id="CHEBI:58115"/>
    </ligand>
</feature>
<accession>A0A166JWL0</accession>
<dbReference type="InterPro" id="IPR052915">
    <property type="entry name" value="RtcB-like"/>
</dbReference>
<evidence type="ECO:0000256" key="6">
    <source>
        <dbReference type="ARBA" id="ARBA00023134"/>
    </source>
</evidence>
<evidence type="ECO:0000256" key="7">
    <source>
        <dbReference type="ARBA" id="ARBA00023211"/>
    </source>
</evidence>
<proteinExistence type="predicted"/>
<dbReference type="AlphaFoldDB" id="A0A166JWL0"/>
<dbReference type="GO" id="GO:0030145">
    <property type="term" value="F:manganese ion binding"/>
    <property type="evidence" value="ECO:0007669"/>
    <property type="project" value="TreeGrafter"/>
</dbReference>
<dbReference type="GO" id="GO:0006281">
    <property type="term" value="P:DNA repair"/>
    <property type="evidence" value="ECO:0007669"/>
    <property type="project" value="TreeGrafter"/>
</dbReference>
<dbReference type="EC" id="6.5.1.8" evidence="1"/>
<dbReference type="PANTHER" id="PTHR43749">
    <property type="entry name" value="RNA-SPLICING LIGASE RTCB"/>
    <property type="match status" value="1"/>
</dbReference>
<evidence type="ECO:0000256" key="2">
    <source>
        <dbReference type="ARBA" id="ARBA00022598"/>
    </source>
</evidence>
<keyword evidence="4 10" id="KW-0547">Nucleotide-binding</keyword>
<feature type="binding site" evidence="10">
    <location>
        <begin position="266"/>
        <end position="267"/>
    </location>
    <ligand>
        <name>GMP</name>
        <dbReference type="ChEBI" id="CHEBI:58115"/>
    </ligand>
</feature>
<evidence type="ECO:0000256" key="11">
    <source>
        <dbReference type="PIRSR" id="PIRSR601233-3"/>
    </source>
</evidence>
<keyword evidence="3 11" id="KW-0479">Metal-binding</keyword>
<feature type="binding site" evidence="10">
    <location>
        <begin position="155"/>
        <end position="159"/>
    </location>
    <ligand>
        <name>GMP</name>
        <dbReference type="ChEBI" id="CHEBI:58115"/>
    </ligand>
</feature>
<dbReference type="InterPro" id="IPR036025">
    <property type="entry name" value="RtcB-like_sf"/>
</dbReference>
<dbReference type="RefSeq" id="WP_063872392.1">
    <property type="nucleotide sequence ID" value="NZ_CAWMRI010000102.1"/>
</dbReference>
<feature type="binding site" evidence="11">
    <location>
        <position position="75"/>
    </location>
    <ligand>
        <name>Mn(2+)</name>
        <dbReference type="ChEBI" id="CHEBI:29035"/>
        <label>1</label>
    </ligand>
</feature>
<comment type="catalytic activity">
    <reaction evidence="8">
        <text>a 3'-end 3'-phospho-ribonucleotide-RNA + a 5'-end dephospho-ribonucleoside-RNA + GTP = a ribonucleotidyl-ribonucleotide-RNA + GMP + diphosphate</text>
        <dbReference type="Rhea" id="RHEA:68076"/>
        <dbReference type="Rhea" id="RHEA-COMP:10463"/>
        <dbReference type="Rhea" id="RHEA-COMP:13936"/>
        <dbReference type="Rhea" id="RHEA-COMP:17355"/>
        <dbReference type="ChEBI" id="CHEBI:33019"/>
        <dbReference type="ChEBI" id="CHEBI:37565"/>
        <dbReference type="ChEBI" id="CHEBI:58115"/>
        <dbReference type="ChEBI" id="CHEBI:83062"/>
        <dbReference type="ChEBI" id="CHEBI:138284"/>
        <dbReference type="ChEBI" id="CHEBI:173118"/>
        <dbReference type="EC" id="6.5.1.8"/>
    </reaction>
</comment>
<keyword evidence="2 12" id="KW-0436">Ligase</keyword>
<sequence>MPYEKLEITTPSPVLSWANHPLASDETKMAKNVASLPFVFKHVALMPDVHLGKGALVGSVIATKEAIIPAAVGVDIGCGMSAIKMPFRGEQLEGKLKKIRLDIEAAIPTGFNANQDVEKSAANWQKWREFSELHPGVQDLQSKAMKQMGSLGGGNHFIEVCLDTENQVWLMLHSGSRNIGNQLAQCHISTAKELAKMAGNKLPDPDLSYFIAGTPEFQAYWHDLQWAQDYARFNRDVMMARFKHIVEKYLAGGKTTKPLLQVNCHHNYAEKEVHFNEDVYVTRKGAVRAQTEDYGIIPGSMGAKSFIVKGKGNAHSFCSCSHGAGRLMSRAKAKKTYTLDDLIAQTQGVECRKDTGVLDEIPGAYKSIDQVMANQADLVKVVATLKQVVCVKG</sequence>
<feature type="binding site" evidence="10">
    <location>
        <position position="392"/>
    </location>
    <ligand>
        <name>GMP</name>
        <dbReference type="ChEBI" id="CHEBI:58115"/>
    </ligand>
</feature>
<feature type="binding site" evidence="10">
    <location>
        <position position="305"/>
    </location>
    <ligand>
        <name>GMP</name>
        <dbReference type="ChEBI" id="CHEBI:58115"/>
    </ligand>
</feature>
<dbReference type="GO" id="GO:0170057">
    <property type="term" value="F:RNA ligase (GTP) activity"/>
    <property type="evidence" value="ECO:0007669"/>
    <property type="project" value="UniProtKB-EC"/>
</dbReference>
<reference evidence="12 13" key="1">
    <citation type="submission" date="2016-04" db="EMBL/GenBank/DDBJ databases">
        <title>Draft Genome Assembly of the Bloom-forming Cyanobacterium Nodularia spumigena Strain CENA596 in Shrimp Production Ponds.</title>
        <authorList>
            <person name="Popin R.V."/>
            <person name="Rigonato J."/>
            <person name="Abreu V.A."/>
            <person name="Andreote A.P."/>
            <person name="Silveira S.B."/>
            <person name="Odebrecht C."/>
            <person name="Fiore M.F."/>
        </authorList>
    </citation>
    <scope>NUCLEOTIDE SEQUENCE [LARGE SCALE GENOMIC DNA]</scope>
    <source>
        <strain evidence="12 13">CENA596</strain>
    </source>
</reference>
<protein>
    <recommendedName>
        <fullName evidence="1">3'-phosphate/5'-hydroxy nucleic acid ligase</fullName>
        <ecNumber evidence="1">6.5.1.8</ecNumber>
    </recommendedName>
</protein>
<dbReference type="OrthoDB" id="9802323at2"/>
<dbReference type="Proteomes" id="UP000076555">
    <property type="component" value="Unassembled WGS sequence"/>
</dbReference>
<feature type="binding site" evidence="10">
    <location>
        <begin position="322"/>
        <end position="325"/>
    </location>
    <ligand>
        <name>GMP</name>
        <dbReference type="ChEBI" id="CHEBI:58115"/>
    </ligand>
</feature>
<evidence type="ECO:0000313" key="12">
    <source>
        <dbReference type="EMBL" id="KZL50230.1"/>
    </source>
</evidence>
<dbReference type="Gene3D" id="3.90.1860.10">
    <property type="entry name" value="tRNA-splicing ligase RtcB"/>
    <property type="match status" value="1"/>
</dbReference>
<evidence type="ECO:0000256" key="4">
    <source>
        <dbReference type="ARBA" id="ARBA00022741"/>
    </source>
</evidence>
<name>A0A166JWL0_NODSP</name>
<dbReference type="Pfam" id="PF01139">
    <property type="entry name" value="RtcB"/>
    <property type="match status" value="1"/>
</dbReference>
<dbReference type="GO" id="GO:0006396">
    <property type="term" value="P:RNA processing"/>
    <property type="evidence" value="ECO:0007669"/>
    <property type="project" value="InterPro"/>
</dbReference>
<dbReference type="GO" id="GO:0042245">
    <property type="term" value="P:RNA repair"/>
    <property type="evidence" value="ECO:0007669"/>
    <property type="project" value="UniProtKB-KW"/>
</dbReference>